<protein>
    <submittedName>
        <fullName evidence="1">Uncharacterized protein</fullName>
    </submittedName>
</protein>
<gene>
    <name evidence="1" type="ORF">HPLM_LOCUS9315</name>
</gene>
<evidence type="ECO:0000313" key="2">
    <source>
        <dbReference type="Proteomes" id="UP000268014"/>
    </source>
</evidence>
<evidence type="ECO:0000313" key="1">
    <source>
        <dbReference type="EMBL" id="VDO37157.1"/>
    </source>
</evidence>
<proteinExistence type="predicted"/>
<keyword evidence="2" id="KW-1185">Reference proteome</keyword>
<dbReference type="OrthoDB" id="5844891at2759"/>
<sequence length="94" mass="10720">MLFGVFCLISWLVFYLYALRIRHLPVSFSTPLSQRVQDLKSKSPLRSFLLFSSGLNHFPFKEFCRNLNKRYSDGAMSGLYGGCGMTSHPSVSNF</sequence>
<name>A0A3P7VQ08_HAEPC</name>
<accession>A0A3P7VQ08</accession>
<dbReference type="EMBL" id="UZAF01017036">
    <property type="protein sequence ID" value="VDO37157.1"/>
    <property type="molecule type" value="Genomic_DNA"/>
</dbReference>
<dbReference type="AlphaFoldDB" id="A0A3P7VQ08"/>
<organism evidence="1 2">
    <name type="scientific">Haemonchus placei</name>
    <name type="common">Barber's pole worm</name>
    <dbReference type="NCBI Taxonomy" id="6290"/>
    <lineage>
        <taxon>Eukaryota</taxon>
        <taxon>Metazoa</taxon>
        <taxon>Ecdysozoa</taxon>
        <taxon>Nematoda</taxon>
        <taxon>Chromadorea</taxon>
        <taxon>Rhabditida</taxon>
        <taxon>Rhabditina</taxon>
        <taxon>Rhabditomorpha</taxon>
        <taxon>Strongyloidea</taxon>
        <taxon>Trichostrongylidae</taxon>
        <taxon>Haemonchus</taxon>
    </lineage>
</organism>
<reference evidence="1 2" key="1">
    <citation type="submission" date="2018-11" db="EMBL/GenBank/DDBJ databases">
        <authorList>
            <consortium name="Pathogen Informatics"/>
        </authorList>
    </citation>
    <scope>NUCLEOTIDE SEQUENCE [LARGE SCALE GENOMIC DNA]</scope>
    <source>
        <strain evidence="1 2">MHpl1</strain>
    </source>
</reference>
<dbReference type="Proteomes" id="UP000268014">
    <property type="component" value="Unassembled WGS sequence"/>
</dbReference>